<organism evidence="2 3">
    <name type="scientific">Tilletiaria anomala (strain ATCC 24038 / CBS 436.72 / UBC 951)</name>
    <dbReference type="NCBI Taxonomy" id="1037660"/>
    <lineage>
        <taxon>Eukaryota</taxon>
        <taxon>Fungi</taxon>
        <taxon>Dikarya</taxon>
        <taxon>Basidiomycota</taxon>
        <taxon>Ustilaginomycotina</taxon>
        <taxon>Exobasidiomycetes</taxon>
        <taxon>Georgefischeriales</taxon>
        <taxon>Tilletiariaceae</taxon>
        <taxon>Tilletiaria</taxon>
    </lineage>
</organism>
<reference evidence="2 3" key="1">
    <citation type="submission" date="2014-05" db="EMBL/GenBank/DDBJ databases">
        <title>Draft genome sequence of a rare smut relative, Tilletiaria anomala UBC 951.</title>
        <authorList>
            <consortium name="DOE Joint Genome Institute"/>
            <person name="Toome M."/>
            <person name="Kuo A."/>
            <person name="Henrissat B."/>
            <person name="Lipzen A."/>
            <person name="Tritt A."/>
            <person name="Yoshinaga Y."/>
            <person name="Zane M."/>
            <person name="Barry K."/>
            <person name="Grigoriev I.V."/>
            <person name="Spatafora J.W."/>
            <person name="Aimea M.C."/>
        </authorList>
    </citation>
    <scope>NUCLEOTIDE SEQUENCE [LARGE SCALE GENOMIC DNA]</scope>
    <source>
        <strain evidence="2 3">UBC 951</strain>
    </source>
</reference>
<dbReference type="HOGENOM" id="CLU_1732752_0_0_1"/>
<evidence type="ECO:0000256" key="1">
    <source>
        <dbReference type="SAM" id="MobiDB-lite"/>
    </source>
</evidence>
<dbReference type="Proteomes" id="UP000027361">
    <property type="component" value="Unassembled WGS sequence"/>
</dbReference>
<comment type="caution">
    <text evidence="2">The sequence shown here is derived from an EMBL/GenBank/DDBJ whole genome shotgun (WGS) entry which is preliminary data.</text>
</comment>
<dbReference type="GeneID" id="25267513"/>
<protein>
    <submittedName>
        <fullName evidence="2">Uncharacterized protein</fullName>
    </submittedName>
</protein>
<keyword evidence="3" id="KW-1185">Reference proteome</keyword>
<dbReference type="EMBL" id="JMSN01000151">
    <property type="protein sequence ID" value="KDN37017.1"/>
    <property type="molecule type" value="Genomic_DNA"/>
</dbReference>
<evidence type="ECO:0000313" key="3">
    <source>
        <dbReference type="Proteomes" id="UP000027361"/>
    </source>
</evidence>
<feature type="compositionally biased region" description="Basic residues" evidence="1">
    <location>
        <begin position="56"/>
        <end position="65"/>
    </location>
</feature>
<sequence>MELTTRLARLRPSAIQLGNDTWKTEATLGGGASSELVSAGCGSTGRRAHSWPLGKTRARRKGKKQLRNDEGRVEGDACPIGLSTDPHETRSPPLFSCRVAFPPWSGEGSRVRSRPALGEHSRPRICRIATLQPKRRETRTPSASCLPKGRR</sequence>
<dbReference type="AlphaFoldDB" id="A0A066V5K4"/>
<feature type="compositionally biased region" description="Basic and acidic residues" evidence="1">
    <location>
        <begin position="66"/>
        <end position="75"/>
    </location>
</feature>
<name>A0A066V5K4_TILAU</name>
<dbReference type="RefSeq" id="XP_013240226.1">
    <property type="nucleotide sequence ID" value="XM_013384772.1"/>
</dbReference>
<feature type="region of interest" description="Disordered" evidence="1">
    <location>
        <begin position="105"/>
        <end position="151"/>
    </location>
</feature>
<accession>A0A066V5K4</accession>
<gene>
    <name evidence="2" type="ORF">K437DRAFT_47100</name>
</gene>
<evidence type="ECO:0000313" key="2">
    <source>
        <dbReference type="EMBL" id="KDN37017.1"/>
    </source>
</evidence>
<feature type="region of interest" description="Disordered" evidence="1">
    <location>
        <begin position="41"/>
        <end position="92"/>
    </location>
</feature>
<proteinExistence type="predicted"/>
<dbReference type="InParanoid" id="A0A066V5K4"/>